<feature type="transmembrane region" description="Helical" evidence="5">
    <location>
        <begin position="65"/>
        <end position="89"/>
    </location>
</feature>
<feature type="transmembrane region" description="Helical" evidence="5">
    <location>
        <begin position="143"/>
        <end position="168"/>
    </location>
</feature>
<dbReference type="GO" id="GO:0016020">
    <property type="term" value="C:membrane"/>
    <property type="evidence" value="ECO:0007669"/>
    <property type="project" value="UniProtKB-SubCell"/>
</dbReference>
<dbReference type="Proteomes" id="UP000663828">
    <property type="component" value="Unassembled WGS sequence"/>
</dbReference>
<reference evidence="7" key="1">
    <citation type="submission" date="2021-02" db="EMBL/GenBank/DDBJ databases">
        <authorList>
            <person name="Nowell W R."/>
        </authorList>
    </citation>
    <scope>NUCLEOTIDE SEQUENCE</scope>
</reference>
<dbReference type="GO" id="GO:0004930">
    <property type="term" value="F:G protein-coupled receptor activity"/>
    <property type="evidence" value="ECO:0007669"/>
    <property type="project" value="InterPro"/>
</dbReference>
<keyword evidence="4 5" id="KW-0472">Membrane</keyword>
<feature type="transmembrane region" description="Helical" evidence="5">
    <location>
        <begin position="200"/>
        <end position="219"/>
    </location>
</feature>
<name>A0A815QPL0_ADIRI</name>
<feature type="transmembrane region" description="Helical" evidence="5">
    <location>
        <begin position="280"/>
        <end position="300"/>
    </location>
</feature>
<comment type="caution">
    <text evidence="7">The sequence shown here is derived from an EMBL/GenBank/DDBJ whole genome shotgun (WGS) entry which is preliminary data.</text>
</comment>
<dbReference type="AlphaFoldDB" id="A0A815QPL0"/>
<evidence type="ECO:0000256" key="1">
    <source>
        <dbReference type="ARBA" id="ARBA00004370"/>
    </source>
</evidence>
<dbReference type="CDD" id="cd00637">
    <property type="entry name" value="7tm_classA_rhodopsin-like"/>
    <property type="match status" value="1"/>
</dbReference>
<feature type="transmembrane region" description="Helical" evidence="5">
    <location>
        <begin position="95"/>
        <end position="122"/>
    </location>
</feature>
<evidence type="ECO:0000256" key="4">
    <source>
        <dbReference type="ARBA" id="ARBA00023136"/>
    </source>
</evidence>
<organism evidence="7 10">
    <name type="scientific">Adineta ricciae</name>
    <name type="common">Rotifer</name>
    <dbReference type="NCBI Taxonomy" id="249248"/>
    <lineage>
        <taxon>Eukaryota</taxon>
        <taxon>Metazoa</taxon>
        <taxon>Spiralia</taxon>
        <taxon>Gnathifera</taxon>
        <taxon>Rotifera</taxon>
        <taxon>Eurotatoria</taxon>
        <taxon>Bdelloidea</taxon>
        <taxon>Adinetida</taxon>
        <taxon>Adinetidae</taxon>
        <taxon>Adineta</taxon>
    </lineage>
</organism>
<dbReference type="Pfam" id="PF00001">
    <property type="entry name" value="7tm_1"/>
    <property type="match status" value="1"/>
</dbReference>
<evidence type="ECO:0000256" key="3">
    <source>
        <dbReference type="ARBA" id="ARBA00022989"/>
    </source>
</evidence>
<proteinExistence type="predicted"/>
<evidence type="ECO:0000313" key="10">
    <source>
        <dbReference type="Proteomes" id="UP000663852"/>
    </source>
</evidence>
<dbReference type="EMBL" id="CAJNOJ010000489">
    <property type="protein sequence ID" value="CAF1466076.1"/>
    <property type="molecule type" value="Genomic_DNA"/>
</dbReference>
<dbReference type="InterPro" id="IPR000276">
    <property type="entry name" value="GPCR_Rhodpsn"/>
</dbReference>
<feature type="transmembrane region" description="Helical" evidence="5">
    <location>
        <begin position="240"/>
        <end position="260"/>
    </location>
</feature>
<dbReference type="OrthoDB" id="9997021at2759"/>
<keyword evidence="2 5" id="KW-0812">Transmembrane</keyword>
<evidence type="ECO:0000259" key="6">
    <source>
        <dbReference type="PROSITE" id="PS50262"/>
    </source>
</evidence>
<protein>
    <recommendedName>
        <fullName evidence="6">G-protein coupled receptors family 1 profile domain-containing protein</fullName>
    </recommendedName>
</protein>
<dbReference type="PROSITE" id="PS50262">
    <property type="entry name" value="G_PROTEIN_RECEP_F1_2"/>
    <property type="match status" value="1"/>
</dbReference>
<keyword evidence="3 5" id="KW-1133">Transmembrane helix</keyword>
<dbReference type="SUPFAM" id="SSF81321">
    <property type="entry name" value="Family A G protein-coupled receptor-like"/>
    <property type="match status" value="1"/>
</dbReference>
<dbReference type="EMBL" id="CAJNOR010004043">
    <property type="protein sequence ID" value="CAF1470368.1"/>
    <property type="molecule type" value="Genomic_DNA"/>
</dbReference>
<evidence type="ECO:0000313" key="9">
    <source>
        <dbReference type="Proteomes" id="UP000663828"/>
    </source>
</evidence>
<evidence type="ECO:0000256" key="5">
    <source>
        <dbReference type="SAM" id="Phobius"/>
    </source>
</evidence>
<evidence type="ECO:0000313" key="8">
    <source>
        <dbReference type="EMBL" id="CAF1470368.1"/>
    </source>
</evidence>
<sequence length="327" mass="38885">MNTMPRNFSSLEINDEINKNVSDIWIQTEFFLFLMGQIFAIPCYLFVMYHILAHRTARRALHNHVIIMILFYCFLDLIIDLSLTMSYSLSKSVPLFSPILCLTWQFVDYGIWYGSISLMLWASIERHILVFHVNLVRTSQRRLLFHYIPLIFFSFYTPILYFYLIFIYPCHMTYDDKTIRCGSLCYLNTAPAWFFYYDILTHYVIPVLLVAVFSAILILRFLKQRSRLKRATKWRQCRKMIIQLGLVSISYIVFDLPYIIIVIVQSSGYPEFGRKILSPYISHMVYVPAIIVPYAILLSLPRLKQKLRVILFWKRTRRIISPMTIIQ</sequence>
<dbReference type="Proteomes" id="UP000663852">
    <property type="component" value="Unassembled WGS sequence"/>
</dbReference>
<evidence type="ECO:0000256" key="2">
    <source>
        <dbReference type="ARBA" id="ARBA00022692"/>
    </source>
</evidence>
<dbReference type="InterPro" id="IPR017452">
    <property type="entry name" value="GPCR_Rhodpsn_7TM"/>
</dbReference>
<feature type="domain" description="G-protein coupled receptors family 1 profile" evidence="6">
    <location>
        <begin position="43"/>
        <end position="296"/>
    </location>
</feature>
<evidence type="ECO:0000313" key="7">
    <source>
        <dbReference type="EMBL" id="CAF1466076.1"/>
    </source>
</evidence>
<feature type="transmembrane region" description="Helical" evidence="5">
    <location>
        <begin position="30"/>
        <end position="53"/>
    </location>
</feature>
<gene>
    <name evidence="7" type="ORF">EDS130_LOCUS40471</name>
    <name evidence="8" type="ORF">XAT740_LOCUS37942</name>
</gene>
<comment type="subcellular location">
    <subcellularLocation>
        <location evidence="1">Membrane</location>
    </subcellularLocation>
</comment>
<keyword evidence="9" id="KW-1185">Reference proteome</keyword>
<accession>A0A815QPL0</accession>
<dbReference type="Gene3D" id="1.20.1070.10">
    <property type="entry name" value="Rhodopsin 7-helix transmembrane proteins"/>
    <property type="match status" value="1"/>
</dbReference>